<dbReference type="SUPFAM" id="SSF53254">
    <property type="entry name" value="Phosphoglycerate mutase-like"/>
    <property type="match status" value="1"/>
</dbReference>
<evidence type="ECO:0000313" key="1">
    <source>
        <dbReference type="EMBL" id="RYR54722.1"/>
    </source>
</evidence>
<dbReference type="PANTHER" id="PTHR16469:SF49">
    <property type="entry name" value="PHOSPHOGLYCERATE MUTASE FAMILY PROTEIN"/>
    <property type="match status" value="1"/>
</dbReference>
<dbReference type="InterPro" id="IPR029033">
    <property type="entry name" value="His_PPase_superfam"/>
</dbReference>
<reference evidence="1 2" key="1">
    <citation type="submission" date="2019-01" db="EMBL/GenBank/DDBJ databases">
        <title>Sequencing of cultivated peanut Arachis hypogaea provides insights into genome evolution and oil improvement.</title>
        <authorList>
            <person name="Chen X."/>
        </authorList>
    </citation>
    <scope>NUCLEOTIDE SEQUENCE [LARGE SCALE GENOMIC DNA]</scope>
    <source>
        <strain evidence="2">cv. Fuhuasheng</strain>
        <tissue evidence="1">Leaves</tissue>
    </source>
</reference>
<dbReference type="STRING" id="3818.A0A445CUX4"/>
<dbReference type="InterPro" id="IPR013078">
    <property type="entry name" value="His_Pase_superF_clade-1"/>
</dbReference>
<protein>
    <recommendedName>
        <fullName evidence="3">Phosphoglycerate mutase-like protein</fullName>
    </recommendedName>
</protein>
<dbReference type="InterPro" id="IPR051710">
    <property type="entry name" value="Phosphatase_SH3-domain"/>
</dbReference>
<organism evidence="1 2">
    <name type="scientific">Arachis hypogaea</name>
    <name type="common">Peanut</name>
    <dbReference type="NCBI Taxonomy" id="3818"/>
    <lineage>
        <taxon>Eukaryota</taxon>
        <taxon>Viridiplantae</taxon>
        <taxon>Streptophyta</taxon>
        <taxon>Embryophyta</taxon>
        <taxon>Tracheophyta</taxon>
        <taxon>Spermatophyta</taxon>
        <taxon>Magnoliopsida</taxon>
        <taxon>eudicotyledons</taxon>
        <taxon>Gunneridae</taxon>
        <taxon>Pentapetalae</taxon>
        <taxon>rosids</taxon>
        <taxon>fabids</taxon>
        <taxon>Fabales</taxon>
        <taxon>Fabaceae</taxon>
        <taxon>Papilionoideae</taxon>
        <taxon>50 kb inversion clade</taxon>
        <taxon>dalbergioids sensu lato</taxon>
        <taxon>Dalbergieae</taxon>
        <taxon>Pterocarpus clade</taxon>
        <taxon>Arachis</taxon>
    </lineage>
</organism>
<dbReference type="Gene3D" id="3.40.50.1240">
    <property type="entry name" value="Phosphoglycerate mutase-like"/>
    <property type="match status" value="1"/>
</dbReference>
<evidence type="ECO:0000313" key="2">
    <source>
        <dbReference type="Proteomes" id="UP000289738"/>
    </source>
</evidence>
<proteinExistence type="predicted"/>
<dbReference type="PANTHER" id="PTHR16469">
    <property type="entry name" value="UBIQUITIN-ASSOCIATED AND SH3 DOMAIN-CONTAINING BA-RELATED"/>
    <property type="match status" value="1"/>
</dbReference>
<sequence length="418" mass="47620">MNVVATRKAVVKVNEVMLESTTLTLLRPTIPKGKENEDSVTHALFSRQLHLFQVSTPFSAPIFAILASQLKNLSSHFFSFFIVMLRFFRFCSLHHHLRCKLLPNLQESYQEHKVISKLSTAGCVEFCHMKTQSFVRISYFLVSVSSFYDFCPYLSVSLASTYTHTMESTQNQDHTSVSYQNVVVMRHADRLDNFDPCWASTAARPWDPPLFEAGRLRAFQTGRSLRDTLGYPIHRVFVSPFLRCVQTASEVVSALSTVDAAEVKVSVEYGLCEMMNKMAFRNGVAPKDGNWGFNITQLEAMFPTGTLSSNAERVDKELPQWEESFEETRDRYERIFKELADKYPAENMLFVTHGEGIKVAVSSFRKDAKVYKVGYCGYVQLRRPILKKDQSFVTGEFDVLTDSDQTGVSYNTTKPSHQ</sequence>
<comment type="caution">
    <text evidence="1">The sequence shown here is derived from an EMBL/GenBank/DDBJ whole genome shotgun (WGS) entry which is preliminary data.</text>
</comment>
<dbReference type="EMBL" id="SDMP01000006">
    <property type="protein sequence ID" value="RYR54722.1"/>
    <property type="molecule type" value="Genomic_DNA"/>
</dbReference>
<dbReference type="AlphaFoldDB" id="A0A445CUX4"/>
<gene>
    <name evidence="1" type="ORF">Ahy_A06g030013</name>
</gene>
<accession>A0A445CUX4</accession>
<dbReference type="CDD" id="cd07067">
    <property type="entry name" value="HP_PGM_like"/>
    <property type="match status" value="1"/>
</dbReference>
<evidence type="ECO:0008006" key="3">
    <source>
        <dbReference type="Google" id="ProtNLM"/>
    </source>
</evidence>
<dbReference type="Proteomes" id="UP000289738">
    <property type="component" value="Chromosome A06"/>
</dbReference>
<name>A0A445CUX4_ARAHY</name>
<dbReference type="Pfam" id="PF00300">
    <property type="entry name" value="His_Phos_1"/>
    <property type="match status" value="1"/>
</dbReference>
<keyword evidence="2" id="KW-1185">Reference proteome</keyword>